<feature type="region of interest" description="Disordered" evidence="1">
    <location>
        <begin position="249"/>
        <end position="268"/>
    </location>
</feature>
<dbReference type="EMBL" id="CAADHO010000001">
    <property type="protein sequence ID" value="VFQ42844.1"/>
    <property type="molecule type" value="Genomic_DNA"/>
</dbReference>
<evidence type="ECO:0008006" key="5">
    <source>
        <dbReference type="Google" id="ProtNLM"/>
    </source>
</evidence>
<proteinExistence type="predicted"/>
<accession>A0A4U8YI16</accession>
<gene>
    <name evidence="3" type="ORF">MSL71_4650</name>
</gene>
<keyword evidence="4" id="KW-1185">Reference proteome</keyword>
<keyword evidence="2" id="KW-0812">Transmembrane</keyword>
<feature type="transmembrane region" description="Helical" evidence="2">
    <location>
        <begin position="114"/>
        <end position="135"/>
    </location>
</feature>
<dbReference type="Proteomes" id="UP000507962">
    <property type="component" value="Unassembled WGS sequence"/>
</dbReference>
<keyword evidence="2" id="KW-0472">Membrane</keyword>
<reference evidence="3 4" key="1">
    <citation type="submission" date="2019-03" db="EMBL/GenBank/DDBJ databases">
        <authorList>
            <person name="Nijsse B."/>
        </authorList>
    </citation>
    <scope>NUCLEOTIDE SEQUENCE [LARGE SCALE GENOMIC DNA]</scope>
    <source>
        <strain evidence="3">Desulfoluna butyratoxydans MSL71</strain>
    </source>
</reference>
<dbReference type="AlphaFoldDB" id="A0A4U8YI16"/>
<feature type="transmembrane region" description="Helical" evidence="2">
    <location>
        <begin position="89"/>
        <end position="107"/>
    </location>
</feature>
<protein>
    <recommendedName>
        <fullName evidence="5">DUF1461 domain-containing protein</fullName>
    </recommendedName>
</protein>
<sequence>MARARALLTGVSLFYLTFWVPLAAVVYTPFWYDAACGIHGRCGRLKTGPPRVLVRELTSFLSHGGALAHGAWTAKERRHLAEARDRLDLAAVVAAAALACLAFAATPSLLRGSALVNLALFPLLTGIFPFFSTFWRDLFHPLLFSNQLWLNTPLDVSYYLMPRRFFFWTLALGIGAAVAANLMVLACTRITKQRGANRTTTTGGNMARIGWVAVGLVAGVLLTLGARMVVGRGDVPERGMDTAALEETVAGEQGSAAEAQSGETGVKPVAREAEQQEPFMPDMDRMRTSLPDNLAIPPQTEEERWQREEEKKSRNELFGRISANIASEDEVHSYYDEQAVLTRDSIAMLEWILKEHKWEMSQRDLAQHQFLLEQFKKRLEAIPEREARALERIETKQANG</sequence>
<feature type="region of interest" description="Disordered" evidence="1">
    <location>
        <begin position="292"/>
        <end position="311"/>
    </location>
</feature>
<keyword evidence="2" id="KW-1133">Transmembrane helix</keyword>
<evidence type="ECO:0000313" key="3">
    <source>
        <dbReference type="EMBL" id="VFQ42844.1"/>
    </source>
</evidence>
<feature type="compositionally biased region" description="Basic and acidic residues" evidence="1">
    <location>
        <begin position="301"/>
        <end position="311"/>
    </location>
</feature>
<feature type="transmembrane region" description="Helical" evidence="2">
    <location>
        <begin position="209"/>
        <end position="230"/>
    </location>
</feature>
<evidence type="ECO:0000256" key="1">
    <source>
        <dbReference type="SAM" id="MobiDB-lite"/>
    </source>
</evidence>
<evidence type="ECO:0000256" key="2">
    <source>
        <dbReference type="SAM" id="Phobius"/>
    </source>
</evidence>
<feature type="transmembrane region" description="Helical" evidence="2">
    <location>
        <begin position="165"/>
        <end position="188"/>
    </location>
</feature>
<dbReference type="RefSeq" id="WP_180137050.1">
    <property type="nucleotide sequence ID" value="NZ_CAADHO010000001.1"/>
</dbReference>
<organism evidence="3 4">
    <name type="scientific">Desulfoluna butyratoxydans</name>
    <dbReference type="NCBI Taxonomy" id="231438"/>
    <lineage>
        <taxon>Bacteria</taxon>
        <taxon>Pseudomonadati</taxon>
        <taxon>Thermodesulfobacteriota</taxon>
        <taxon>Desulfobacteria</taxon>
        <taxon>Desulfobacterales</taxon>
        <taxon>Desulfolunaceae</taxon>
        <taxon>Desulfoluna</taxon>
    </lineage>
</organism>
<name>A0A4U8YI16_9BACT</name>
<evidence type="ECO:0000313" key="4">
    <source>
        <dbReference type="Proteomes" id="UP000507962"/>
    </source>
</evidence>